<gene>
    <name evidence="1" type="ORF">H9626_06135</name>
</gene>
<keyword evidence="2" id="KW-1185">Reference proteome</keyword>
<dbReference type="Proteomes" id="UP000616346">
    <property type="component" value="Unassembled WGS sequence"/>
</dbReference>
<accession>A0ABR8VAN8</accession>
<evidence type="ECO:0000313" key="1">
    <source>
        <dbReference type="EMBL" id="MBD8001800.1"/>
    </source>
</evidence>
<sequence length="49" mass="5810">MNEQNEEILPAFRAPIPALENRQKFYPKGWSVLWVEMANASAWDDERYP</sequence>
<protein>
    <submittedName>
        <fullName evidence="1">Uncharacterized protein</fullName>
    </submittedName>
</protein>
<proteinExistence type="predicted"/>
<evidence type="ECO:0000313" key="2">
    <source>
        <dbReference type="Proteomes" id="UP000616346"/>
    </source>
</evidence>
<dbReference type="RefSeq" id="WP_191709928.1">
    <property type="nucleotide sequence ID" value="NZ_JACSPQ010000002.1"/>
</dbReference>
<organism evidence="1 2">
    <name type="scientific">Phocaeicola faecium</name>
    <dbReference type="NCBI Taxonomy" id="2762213"/>
    <lineage>
        <taxon>Bacteria</taxon>
        <taxon>Pseudomonadati</taxon>
        <taxon>Bacteroidota</taxon>
        <taxon>Bacteroidia</taxon>
        <taxon>Bacteroidales</taxon>
        <taxon>Bacteroidaceae</taxon>
        <taxon>Phocaeicola</taxon>
    </lineage>
</organism>
<name>A0ABR8VAN8_9BACT</name>
<comment type="caution">
    <text evidence="1">The sequence shown here is derived from an EMBL/GenBank/DDBJ whole genome shotgun (WGS) entry which is preliminary data.</text>
</comment>
<reference evidence="1 2" key="1">
    <citation type="submission" date="2020-08" db="EMBL/GenBank/DDBJ databases">
        <title>A Genomic Blueprint of the Chicken Gut Microbiome.</title>
        <authorList>
            <person name="Gilroy R."/>
            <person name="Ravi A."/>
            <person name="Getino M."/>
            <person name="Pursley I."/>
            <person name="Horton D.L."/>
            <person name="Alikhan N.-F."/>
            <person name="Baker D."/>
            <person name="Gharbi K."/>
            <person name="Hall N."/>
            <person name="Watson M."/>
            <person name="Adriaenssens E.M."/>
            <person name="Foster-Nyarko E."/>
            <person name="Jarju S."/>
            <person name="Secka A."/>
            <person name="Antonio M."/>
            <person name="Oren A."/>
            <person name="Chaudhuri R."/>
            <person name="La Ragione R.M."/>
            <person name="Hildebrand F."/>
            <person name="Pallen M.J."/>
        </authorList>
    </citation>
    <scope>NUCLEOTIDE SEQUENCE [LARGE SCALE GENOMIC DNA]</scope>
    <source>
        <strain evidence="1 2">Sa1YUN3</strain>
    </source>
</reference>
<dbReference type="EMBL" id="JACSPQ010000002">
    <property type="protein sequence ID" value="MBD8001800.1"/>
    <property type="molecule type" value="Genomic_DNA"/>
</dbReference>